<dbReference type="AlphaFoldDB" id="A0A385YQU8"/>
<dbReference type="InterPro" id="IPR029016">
    <property type="entry name" value="GAF-like_dom_sf"/>
</dbReference>
<dbReference type="PROSITE" id="PS50887">
    <property type="entry name" value="GGDEF"/>
    <property type="match status" value="1"/>
</dbReference>
<evidence type="ECO:0000313" key="2">
    <source>
        <dbReference type="EMBL" id="AYC28874.1"/>
    </source>
</evidence>
<dbReference type="EMBL" id="CP032418">
    <property type="protein sequence ID" value="AYC28874.1"/>
    <property type="molecule type" value="Genomic_DNA"/>
</dbReference>
<dbReference type="SUPFAM" id="SSF55073">
    <property type="entry name" value="Nucleotide cyclase"/>
    <property type="match status" value="1"/>
</dbReference>
<dbReference type="PANTHER" id="PTHR46663:SF2">
    <property type="entry name" value="GGDEF DOMAIN-CONTAINING PROTEIN"/>
    <property type="match status" value="1"/>
</dbReference>
<accession>A0A385YQU8</accession>
<dbReference type="InterPro" id="IPR043128">
    <property type="entry name" value="Rev_trsase/Diguanyl_cyclase"/>
</dbReference>
<gene>
    <name evidence="2" type="ORF">D3873_02930</name>
</gene>
<dbReference type="InterPro" id="IPR029787">
    <property type="entry name" value="Nucleotide_cyclase"/>
</dbReference>
<dbReference type="RefSeq" id="WP_119882618.1">
    <property type="nucleotide sequence ID" value="NZ_CP032418.1"/>
</dbReference>
<dbReference type="InterPro" id="IPR003018">
    <property type="entry name" value="GAF"/>
</dbReference>
<organism evidence="2 3">
    <name type="scientific">Paenisporosarcina cavernae</name>
    <dbReference type="NCBI Taxonomy" id="2320858"/>
    <lineage>
        <taxon>Bacteria</taxon>
        <taxon>Bacillati</taxon>
        <taxon>Bacillota</taxon>
        <taxon>Bacilli</taxon>
        <taxon>Bacillales</taxon>
        <taxon>Caryophanaceae</taxon>
        <taxon>Paenisporosarcina</taxon>
    </lineage>
</organism>
<dbReference type="KEGG" id="paek:D3873_02930"/>
<sequence>MATIQTTPYFQRLDTVAEEVISLLADTIGVNTIFLATNDGTSNFIVKAFNRKAELLLEGESAPFENVLCKLAVENEGEPIVIPDLAKNPKTVQHPITLQVGSGSFLGAPIYKGNGEVFGTLCAFDTEPYNFSQKDVRLVKTFSSLLSQTIFLEEMMVHDHLTGLYNSFFLKAFFEEQKASCPNYAVLYIDLDNFKEVNDTYGHDMGDRLLTQVARIFQKVAPKDSITARIGGDEFVLLIPLVENDLTQAEKAATTLLQKLTVEPVIVEGIPFLISASIGVTLLDASKELRHLIKEADEAMYAAKRSGRGRIESHQS</sequence>
<dbReference type="NCBIfam" id="TIGR00254">
    <property type="entry name" value="GGDEF"/>
    <property type="match status" value="1"/>
</dbReference>
<dbReference type="Proteomes" id="UP000265725">
    <property type="component" value="Chromosome"/>
</dbReference>
<name>A0A385YQU8_9BACL</name>
<dbReference type="OrthoDB" id="9759607at2"/>
<dbReference type="SMART" id="SM00267">
    <property type="entry name" value="GGDEF"/>
    <property type="match status" value="1"/>
</dbReference>
<dbReference type="SUPFAM" id="SSF55781">
    <property type="entry name" value="GAF domain-like"/>
    <property type="match status" value="1"/>
</dbReference>
<dbReference type="PANTHER" id="PTHR46663">
    <property type="entry name" value="DIGUANYLATE CYCLASE DGCT-RELATED"/>
    <property type="match status" value="1"/>
</dbReference>
<evidence type="ECO:0000259" key="1">
    <source>
        <dbReference type="PROSITE" id="PS50887"/>
    </source>
</evidence>
<evidence type="ECO:0000313" key="3">
    <source>
        <dbReference type="Proteomes" id="UP000265725"/>
    </source>
</evidence>
<protein>
    <submittedName>
        <fullName evidence="2">Sensor domain-containing diguanylate cyclase</fullName>
    </submittedName>
</protein>
<proteinExistence type="predicted"/>
<keyword evidence="3" id="KW-1185">Reference proteome</keyword>
<dbReference type="Pfam" id="PF01590">
    <property type="entry name" value="GAF"/>
    <property type="match status" value="1"/>
</dbReference>
<dbReference type="Gene3D" id="3.30.70.270">
    <property type="match status" value="1"/>
</dbReference>
<dbReference type="InterPro" id="IPR000160">
    <property type="entry name" value="GGDEF_dom"/>
</dbReference>
<dbReference type="Pfam" id="PF00990">
    <property type="entry name" value="GGDEF"/>
    <property type="match status" value="1"/>
</dbReference>
<dbReference type="Gene3D" id="3.30.450.40">
    <property type="match status" value="1"/>
</dbReference>
<reference evidence="3" key="1">
    <citation type="submission" date="2018-09" db="EMBL/GenBank/DDBJ databases">
        <authorList>
            <person name="Zhu H."/>
        </authorList>
    </citation>
    <scope>NUCLEOTIDE SEQUENCE [LARGE SCALE GENOMIC DNA]</scope>
    <source>
        <strain evidence="3">K2R23-3</strain>
    </source>
</reference>
<dbReference type="CDD" id="cd01949">
    <property type="entry name" value="GGDEF"/>
    <property type="match status" value="1"/>
</dbReference>
<dbReference type="InterPro" id="IPR052163">
    <property type="entry name" value="DGC-Regulatory_Protein"/>
</dbReference>
<dbReference type="SMART" id="SM00065">
    <property type="entry name" value="GAF"/>
    <property type="match status" value="1"/>
</dbReference>
<feature type="domain" description="GGDEF" evidence="1">
    <location>
        <begin position="182"/>
        <end position="316"/>
    </location>
</feature>